<dbReference type="Gene3D" id="3.30.420.10">
    <property type="entry name" value="Ribonuclease H-like superfamily/Ribonuclease H"/>
    <property type="match status" value="1"/>
</dbReference>
<evidence type="ECO:0000313" key="3">
    <source>
        <dbReference type="Proteomes" id="UP000235145"/>
    </source>
</evidence>
<dbReference type="PANTHER" id="PTHR48475:SF2">
    <property type="entry name" value="RIBONUCLEASE H"/>
    <property type="match status" value="1"/>
</dbReference>
<evidence type="ECO:0000313" key="2">
    <source>
        <dbReference type="EMBL" id="KAJ0187158.1"/>
    </source>
</evidence>
<keyword evidence="3" id="KW-1185">Reference proteome</keyword>
<dbReference type="InterPro" id="IPR043128">
    <property type="entry name" value="Rev_trsase/Diguanyl_cyclase"/>
</dbReference>
<comment type="caution">
    <text evidence="2">The sequence shown here is derived from an EMBL/GenBank/DDBJ whole genome shotgun (WGS) entry which is preliminary data.</text>
</comment>
<sequence>MFIHKCRYTSKMHLQGRRGQFLGYYLEEIPSPNTLRGTQRLNGKLTTLNRFISKAAEKAIPLFHTLKGCIEKNNFRWTPDAESALQEIKKALHTLPTLANPVPGETMQVYLSASKDAILSVLVVEWQGRQLPIYFTSSAHQIEVLTSCPIKQVLLKPKTSVRLAKWAIELGEHDISYHPRISIKGQALVDFLLEIWTLYTDEASSKEGSCVGLILTSPTGEEITYALRFDFYTSNNKADYEALLAGLRLEIKWERKGS</sequence>
<protein>
    <recommendedName>
        <fullName evidence="1">Reverse transcriptase/retrotransposon-derived protein RNase H-like domain-containing protein</fullName>
    </recommendedName>
</protein>
<dbReference type="InterPro" id="IPR012337">
    <property type="entry name" value="RNaseH-like_sf"/>
</dbReference>
<dbReference type="GO" id="GO:0003676">
    <property type="term" value="F:nucleic acid binding"/>
    <property type="evidence" value="ECO:0007669"/>
    <property type="project" value="InterPro"/>
</dbReference>
<dbReference type="InterPro" id="IPR041577">
    <property type="entry name" value="RT_RNaseH_2"/>
</dbReference>
<name>A0A9R1UHJ7_LACSA</name>
<reference evidence="2 3" key="1">
    <citation type="journal article" date="2017" name="Nat. Commun.">
        <title>Genome assembly with in vitro proximity ligation data and whole-genome triplication in lettuce.</title>
        <authorList>
            <person name="Reyes-Chin-Wo S."/>
            <person name="Wang Z."/>
            <person name="Yang X."/>
            <person name="Kozik A."/>
            <person name="Arikit S."/>
            <person name="Song C."/>
            <person name="Xia L."/>
            <person name="Froenicke L."/>
            <person name="Lavelle D.O."/>
            <person name="Truco M.J."/>
            <person name="Xia R."/>
            <person name="Zhu S."/>
            <person name="Xu C."/>
            <person name="Xu H."/>
            <person name="Xu X."/>
            <person name="Cox K."/>
            <person name="Korf I."/>
            <person name="Meyers B.C."/>
            <person name="Michelmore R.W."/>
        </authorList>
    </citation>
    <scope>NUCLEOTIDE SEQUENCE [LARGE SCALE GENOMIC DNA]</scope>
    <source>
        <strain evidence="3">cv. Salinas</strain>
        <tissue evidence="2">Seedlings</tissue>
    </source>
</reference>
<gene>
    <name evidence="2" type="ORF">LSAT_V11C900462460</name>
</gene>
<feature type="domain" description="Reverse transcriptase/retrotransposon-derived protein RNase H-like" evidence="1">
    <location>
        <begin position="77"/>
        <end position="140"/>
    </location>
</feature>
<dbReference type="Pfam" id="PF17919">
    <property type="entry name" value="RT_RNaseH_2"/>
    <property type="match status" value="1"/>
</dbReference>
<dbReference type="InterPro" id="IPR036397">
    <property type="entry name" value="RNaseH_sf"/>
</dbReference>
<proteinExistence type="predicted"/>
<dbReference type="SUPFAM" id="SSF53098">
    <property type="entry name" value="Ribonuclease H-like"/>
    <property type="match status" value="1"/>
</dbReference>
<dbReference type="AlphaFoldDB" id="A0A9R1UHJ7"/>
<accession>A0A9R1UHJ7</accession>
<dbReference type="SUPFAM" id="SSF56672">
    <property type="entry name" value="DNA/RNA polymerases"/>
    <property type="match status" value="1"/>
</dbReference>
<dbReference type="InterPro" id="IPR043502">
    <property type="entry name" value="DNA/RNA_pol_sf"/>
</dbReference>
<dbReference type="Gene3D" id="3.30.70.270">
    <property type="match status" value="1"/>
</dbReference>
<evidence type="ECO:0000259" key="1">
    <source>
        <dbReference type="Pfam" id="PF17919"/>
    </source>
</evidence>
<dbReference type="Proteomes" id="UP000235145">
    <property type="component" value="Unassembled WGS sequence"/>
</dbReference>
<dbReference type="EMBL" id="NBSK02000009">
    <property type="protein sequence ID" value="KAJ0187158.1"/>
    <property type="molecule type" value="Genomic_DNA"/>
</dbReference>
<dbReference type="PANTHER" id="PTHR48475">
    <property type="entry name" value="RIBONUCLEASE H"/>
    <property type="match status" value="1"/>
</dbReference>
<organism evidence="2 3">
    <name type="scientific">Lactuca sativa</name>
    <name type="common">Garden lettuce</name>
    <dbReference type="NCBI Taxonomy" id="4236"/>
    <lineage>
        <taxon>Eukaryota</taxon>
        <taxon>Viridiplantae</taxon>
        <taxon>Streptophyta</taxon>
        <taxon>Embryophyta</taxon>
        <taxon>Tracheophyta</taxon>
        <taxon>Spermatophyta</taxon>
        <taxon>Magnoliopsida</taxon>
        <taxon>eudicotyledons</taxon>
        <taxon>Gunneridae</taxon>
        <taxon>Pentapetalae</taxon>
        <taxon>asterids</taxon>
        <taxon>campanulids</taxon>
        <taxon>Asterales</taxon>
        <taxon>Asteraceae</taxon>
        <taxon>Cichorioideae</taxon>
        <taxon>Cichorieae</taxon>
        <taxon>Lactucinae</taxon>
        <taxon>Lactuca</taxon>
    </lineage>
</organism>